<keyword evidence="4 12" id="KW-0812">Transmembrane</keyword>
<evidence type="ECO:0000256" key="7">
    <source>
        <dbReference type="ARBA" id="ARBA00023002"/>
    </source>
</evidence>
<dbReference type="RefSeq" id="WP_002166922.1">
    <property type="nucleotide sequence ID" value="NZ_JH792313.1"/>
</dbReference>
<evidence type="ECO:0000256" key="2">
    <source>
        <dbReference type="ARBA" id="ARBA00007602"/>
    </source>
</evidence>
<evidence type="ECO:0000256" key="8">
    <source>
        <dbReference type="ARBA" id="ARBA00023136"/>
    </source>
</evidence>
<proteinExistence type="inferred from homology"/>
<evidence type="ECO:0000256" key="3">
    <source>
        <dbReference type="ARBA" id="ARBA00022448"/>
    </source>
</evidence>
<dbReference type="InterPro" id="IPR012187">
    <property type="entry name" value="Disulphide_bond_form_BdbC"/>
</dbReference>
<feature type="transmembrane region" description="Helical" evidence="13">
    <location>
        <begin position="41"/>
        <end position="59"/>
    </location>
</feature>
<dbReference type="AlphaFoldDB" id="J8HND4"/>
<evidence type="ECO:0000256" key="9">
    <source>
        <dbReference type="ARBA" id="ARBA00023157"/>
    </source>
</evidence>
<gene>
    <name evidence="12" type="primary">bdbC</name>
    <name evidence="14" type="ORF">IIG_05228</name>
</gene>
<dbReference type="PANTHER" id="PTHR43469">
    <property type="entry name" value="DISULFIDE FORMATION PROTEIN-RELATED"/>
    <property type="match status" value="1"/>
</dbReference>
<evidence type="ECO:0000313" key="15">
    <source>
        <dbReference type="Proteomes" id="UP000006960"/>
    </source>
</evidence>
<evidence type="ECO:0000256" key="1">
    <source>
        <dbReference type="ARBA" id="ARBA00004141"/>
    </source>
</evidence>
<keyword evidence="7 12" id="KW-0560">Oxidoreductase</keyword>
<sequence length="142" mass="16291">MNNEKRLELTLFIIWATSFIATTSSLYLSEIMKYEPCSLCWYQRIFMYPLVIILGIATVKKDYKISIYSLILSIIGGSISFYHYLMQKLPLLSNDKATCGRVPCNTDYLDWYGIITIPLLAFIAFIIIISGSIIIIKIQKRG</sequence>
<protein>
    <recommendedName>
        <fullName evidence="12">Probable disulfide formation protein</fullName>
    </recommendedName>
    <alternativeName>
        <fullName evidence="12">Disulfide oxidoreductase</fullName>
    </alternativeName>
    <alternativeName>
        <fullName evidence="12">Thiol-disulfide oxidoreductase</fullName>
    </alternativeName>
</protein>
<dbReference type="HOGENOM" id="CLU_128688_0_0_9"/>
<keyword evidence="5 12" id="KW-0249">Electron transport</keyword>
<evidence type="ECO:0000256" key="13">
    <source>
        <dbReference type="SAM" id="Phobius"/>
    </source>
</evidence>
<comment type="function">
    <text evidence="12">Required for disulfide bond formation in some proteins.</text>
</comment>
<feature type="transmembrane region" description="Helical" evidence="13">
    <location>
        <begin position="7"/>
        <end position="29"/>
    </location>
</feature>
<keyword evidence="11 12" id="KW-0676">Redox-active center</keyword>
<evidence type="ECO:0000256" key="4">
    <source>
        <dbReference type="ARBA" id="ARBA00022692"/>
    </source>
</evidence>
<keyword evidence="3 12" id="KW-0813">Transport</keyword>
<dbReference type="GO" id="GO:0005886">
    <property type="term" value="C:plasma membrane"/>
    <property type="evidence" value="ECO:0007669"/>
    <property type="project" value="UniProtKB-SubCell"/>
</dbReference>
<evidence type="ECO:0000256" key="5">
    <source>
        <dbReference type="ARBA" id="ARBA00022982"/>
    </source>
</evidence>
<comment type="caution">
    <text evidence="14">The sequence shown here is derived from an EMBL/GenBank/DDBJ whole genome shotgun (WGS) entry which is preliminary data.</text>
</comment>
<dbReference type="GO" id="GO:0006457">
    <property type="term" value="P:protein folding"/>
    <property type="evidence" value="ECO:0007669"/>
    <property type="project" value="InterPro"/>
</dbReference>
<dbReference type="Pfam" id="PF02600">
    <property type="entry name" value="DsbB"/>
    <property type="match status" value="1"/>
</dbReference>
<comment type="similarity">
    <text evidence="2 12">Belongs to the DsbB family. BdbC subfamily.</text>
</comment>
<keyword evidence="12" id="KW-1003">Cell membrane</keyword>
<keyword evidence="8 12" id="KW-0472">Membrane</keyword>
<feature type="disulfide bond" description="Redox-active" evidence="12">
    <location>
        <begin position="37"/>
        <end position="40"/>
    </location>
</feature>
<evidence type="ECO:0000256" key="11">
    <source>
        <dbReference type="ARBA" id="ARBA00023284"/>
    </source>
</evidence>
<dbReference type="Proteomes" id="UP000006960">
    <property type="component" value="Unassembled WGS sequence"/>
</dbReference>
<dbReference type="InterPro" id="IPR003752">
    <property type="entry name" value="DiS_bond_form_DsbB/BdbC"/>
</dbReference>
<name>J8HND4_BACCE</name>
<dbReference type="Gene3D" id="1.20.1550.10">
    <property type="entry name" value="DsbB-like"/>
    <property type="match status" value="1"/>
</dbReference>
<keyword evidence="6 12" id="KW-1133">Transmembrane helix</keyword>
<dbReference type="InterPro" id="IPR023380">
    <property type="entry name" value="DsbB-like_sf"/>
</dbReference>
<dbReference type="HAMAP" id="MF_00287">
    <property type="entry name" value="BdbC"/>
    <property type="match status" value="1"/>
</dbReference>
<accession>J8HND4</accession>
<organism evidence="14 15">
    <name type="scientific">Bacillus cereus VD048</name>
    <dbReference type="NCBI Taxonomy" id="1053226"/>
    <lineage>
        <taxon>Bacteria</taxon>
        <taxon>Bacillati</taxon>
        <taxon>Bacillota</taxon>
        <taxon>Bacilli</taxon>
        <taxon>Bacillales</taxon>
        <taxon>Bacillaceae</taxon>
        <taxon>Bacillus</taxon>
        <taxon>Bacillus cereus group</taxon>
    </lineage>
</organism>
<evidence type="ECO:0000256" key="12">
    <source>
        <dbReference type="HAMAP-Rule" id="MF_00287"/>
    </source>
</evidence>
<comment type="caution">
    <text evidence="12">Lacks conserved residue(s) required for the propagation of feature annotation.</text>
</comment>
<dbReference type="PATRIC" id="fig|1053226.3.peg.5319"/>
<dbReference type="PANTHER" id="PTHR43469:SF1">
    <property type="entry name" value="SPBETA PROPHAGE-DERIVED DISULFIDE BOND FORMATION PROTEIN B"/>
    <property type="match status" value="1"/>
</dbReference>
<keyword evidence="9 12" id="KW-1015">Disulfide bond</keyword>
<dbReference type="GO" id="GO:0015035">
    <property type="term" value="F:protein-disulfide reductase activity"/>
    <property type="evidence" value="ECO:0007669"/>
    <property type="project" value="UniProtKB-UniRule"/>
</dbReference>
<dbReference type="NCBIfam" id="NF002849">
    <property type="entry name" value="PRK03113.1"/>
    <property type="match status" value="1"/>
</dbReference>
<evidence type="ECO:0000256" key="6">
    <source>
        <dbReference type="ARBA" id="ARBA00022989"/>
    </source>
</evidence>
<dbReference type="EMBL" id="AHEU01000045">
    <property type="protein sequence ID" value="EJR26671.1"/>
    <property type="molecule type" value="Genomic_DNA"/>
</dbReference>
<feature type="transmembrane region" description="Helical" evidence="13">
    <location>
        <begin position="66"/>
        <end position="85"/>
    </location>
</feature>
<keyword evidence="10 12" id="KW-0143">Chaperone</keyword>
<dbReference type="SUPFAM" id="SSF158442">
    <property type="entry name" value="DsbB-like"/>
    <property type="match status" value="1"/>
</dbReference>
<evidence type="ECO:0000256" key="10">
    <source>
        <dbReference type="ARBA" id="ARBA00023186"/>
    </source>
</evidence>
<evidence type="ECO:0000313" key="14">
    <source>
        <dbReference type="EMBL" id="EJR26671.1"/>
    </source>
</evidence>
<dbReference type="PIRSF" id="PIRSF036659">
    <property type="entry name" value="BdbC"/>
    <property type="match status" value="1"/>
</dbReference>
<reference evidence="14 15" key="1">
    <citation type="submission" date="2012-04" db="EMBL/GenBank/DDBJ databases">
        <title>The Genome Sequence of Bacillus cereus VD048.</title>
        <authorList>
            <consortium name="The Broad Institute Genome Sequencing Platform"/>
            <consortium name="The Broad Institute Genome Sequencing Center for Infectious Disease"/>
            <person name="Feldgarden M."/>
            <person name="Van der Auwera G.A."/>
            <person name="Mahillon J."/>
            <person name="Duprez V."/>
            <person name="Timmery S."/>
            <person name="Mattelet C."/>
            <person name="Dierick K."/>
            <person name="Sun M."/>
            <person name="Yu Z."/>
            <person name="Zhu L."/>
            <person name="Hu X."/>
            <person name="Shank E.B."/>
            <person name="Swiecicka I."/>
            <person name="Hansen B.M."/>
            <person name="Andrup L."/>
            <person name="Young S.K."/>
            <person name="Zeng Q."/>
            <person name="Gargeya S."/>
            <person name="Fitzgerald M."/>
            <person name="Haas B."/>
            <person name="Abouelleil A."/>
            <person name="Alvarado L."/>
            <person name="Arachchi H.M."/>
            <person name="Berlin A."/>
            <person name="Chapman S.B."/>
            <person name="Goldberg J."/>
            <person name="Griggs A."/>
            <person name="Gujja S."/>
            <person name="Hansen M."/>
            <person name="Howarth C."/>
            <person name="Imamovic A."/>
            <person name="Larimer J."/>
            <person name="McCowen C."/>
            <person name="Montmayeur A."/>
            <person name="Murphy C."/>
            <person name="Neiman D."/>
            <person name="Pearson M."/>
            <person name="Priest M."/>
            <person name="Roberts A."/>
            <person name="Saif S."/>
            <person name="Shea T."/>
            <person name="Sisk P."/>
            <person name="Sykes S."/>
            <person name="Wortman J."/>
            <person name="Nusbaum C."/>
            <person name="Birren B."/>
        </authorList>
    </citation>
    <scope>NUCLEOTIDE SEQUENCE [LARGE SCALE GENOMIC DNA]</scope>
    <source>
        <strain evidence="14 15">VD048</strain>
    </source>
</reference>
<comment type="subcellular location">
    <subcellularLocation>
        <location evidence="12">Cell membrane</location>
        <topology evidence="12">Multi-pass membrane protein</topology>
    </subcellularLocation>
    <subcellularLocation>
        <location evidence="1">Membrane</location>
        <topology evidence="1">Multi-pass membrane protein</topology>
    </subcellularLocation>
</comment>
<feature type="transmembrane region" description="Helical" evidence="13">
    <location>
        <begin position="111"/>
        <end position="136"/>
    </location>
</feature>